<dbReference type="InterPro" id="IPR037272">
    <property type="entry name" value="SNS_sf"/>
</dbReference>
<dbReference type="PROSITE" id="PS50267">
    <property type="entry name" value="NA_NEUROTRAN_SYMP_3"/>
    <property type="match status" value="1"/>
</dbReference>
<keyword evidence="4 6" id="KW-1133">Transmembrane helix</keyword>
<dbReference type="RefSeq" id="WP_075443265.1">
    <property type="nucleotide sequence ID" value="NZ_FOQK01000010.1"/>
</dbReference>
<dbReference type="AlphaFoldDB" id="A0A1I3EIR3"/>
<keyword evidence="3 6" id="KW-0812">Transmembrane</keyword>
<dbReference type="PANTHER" id="PTHR42948">
    <property type="entry name" value="TRANSPORTER"/>
    <property type="match status" value="1"/>
</dbReference>
<feature type="transmembrane region" description="Helical" evidence="6">
    <location>
        <begin position="79"/>
        <end position="101"/>
    </location>
</feature>
<keyword evidence="2" id="KW-0813">Transport</keyword>
<evidence type="ECO:0000256" key="1">
    <source>
        <dbReference type="ARBA" id="ARBA00004141"/>
    </source>
</evidence>
<dbReference type="SUPFAM" id="SSF161070">
    <property type="entry name" value="SNF-like"/>
    <property type="match status" value="1"/>
</dbReference>
<dbReference type="Proteomes" id="UP000183639">
    <property type="component" value="Unassembled WGS sequence"/>
</dbReference>
<comment type="subcellular location">
    <subcellularLocation>
        <location evidence="1">Membrane</location>
        <topology evidence="1">Multi-pass membrane protein</topology>
    </subcellularLocation>
</comment>
<evidence type="ECO:0000256" key="5">
    <source>
        <dbReference type="ARBA" id="ARBA00023136"/>
    </source>
</evidence>
<evidence type="ECO:0000313" key="7">
    <source>
        <dbReference type="EMBL" id="SFH98859.1"/>
    </source>
</evidence>
<keyword evidence="5 6" id="KW-0472">Membrane</keyword>
<feature type="transmembrane region" description="Helical" evidence="6">
    <location>
        <begin position="41"/>
        <end position="72"/>
    </location>
</feature>
<evidence type="ECO:0000256" key="6">
    <source>
        <dbReference type="SAM" id="Phobius"/>
    </source>
</evidence>
<name>A0A1I3EIR3_SELRU</name>
<protein>
    <submittedName>
        <fullName evidence="7">Sodium:neurotransmitter symporter family protein</fullName>
    </submittedName>
</protein>
<sequence length="112" mass="12403">MAGLIIFPACFAYGVDPASGPNLLFISLPNVFNAMPLGRLWGTMFFLFMTFASMSTVIAVFENLIVCFFELLHKDRRTIIRWGIPVIILLSLPCVLEFNVWSGFQPLGPGSG</sequence>
<dbReference type="InterPro" id="IPR000175">
    <property type="entry name" value="Na/ntran_symport"/>
</dbReference>
<evidence type="ECO:0000313" key="8">
    <source>
        <dbReference type="Proteomes" id="UP000183639"/>
    </source>
</evidence>
<organism evidence="7 8">
    <name type="scientific">Selenomonas ruminantium</name>
    <dbReference type="NCBI Taxonomy" id="971"/>
    <lineage>
        <taxon>Bacteria</taxon>
        <taxon>Bacillati</taxon>
        <taxon>Bacillota</taxon>
        <taxon>Negativicutes</taxon>
        <taxon>Selenomonadales</taxon>
        <taxon>Selenomonadaceae</taxon>
        <taxon>Selenomonas</taxon>
    </lineage>
</organism>
<proteinExistence type="predicted"/>
<gene>
    <name evidence="7" type="ORF">SAMN04487861_11069</name>
</gene>
<reference evidence="7 8" key="1">
    <citation type="submission" date="2016-10" db="EMBL/GenBank/DDBJ databases">
        <authorList>
            <person name="de Groot N.N."/>
        </authorList>
    </citation>
    <scope>NUCLEOTIDE SEQUENCE [LARGE SCALE GENOMIC DNA]</scope>
    <source>
        <strain evidence="7 8">Z108</strain>
    </source>
</reference>
<dbReference type="Pfam" id="PF00209">
    <property type="entry name" value="SNF"/>
    <property type="match status" value="1"/>
</dbReference>
<evidence type="ECO:0000256" key="2">
    <source>
        <dbReference type="ARBA" id="ARBA00022448"/>
    </source>
</evidence>
<accession>A0A1I3EIR3</accession>
<dbReference type="PANTHER" id="PTHR42948:SF1">
    <property type="entry name" value="TRANSPORTER"/>
    <property type="match status" value="1"/>
</dbReference>
<dbReference type="GO" id="GO:0016020">
    <property type="term" value="C:membrane"/>
    <property type="evidence" value="ECO:0007669"/>
    <property type="project" value="UniProtKB-SubCell"/>
</dbReference>
<evidence type="ECO:0000256" key="4">
    <source>
        <dbReference type="ARBA" id="ARBA00022989"/>
    </source>
</evidence>
<evidence type="ECO:0000256" key="3">
    <source>
        <dbReference type="ARBA" id="ARBA00022692"/>
    </source>
</evidence>
<dbReference type="EMBL" id="FOQK01000010">
    <property type="protein sequence ID" value="SFH98859.1"/>
    <property type="molecule type" value="Genomic_DNA"/>
</dbReference>